<dbReference type="InterPro" id="IPR036388">
    <property type="entry name" value="WH-like_DNA-bd_sf"/>
</dbReference>
<evidence type="ECO:0008006" key="4">
    <source>
        <dbReference type="Google" id="ProtNLM"/>
    </source>
</evidence>
<gene>
    <name evidence="2" type="ORF">CKALI_08920</name>
</gene>
<dbReference type="SUPFAM" id="SSF46785">
    <property type="entry name" value="Winged helix' DNA-binding domain"/>
    <property type="match status" value="1"/>
</dbReference>
<organism evidence="2 3">
    <name type="scientific">Corynebacterium kalinowskii</name>
    <dbReference type="NCBI Taxonomy" id="2675216"/>
    <lineage>
        <taxon>Bacteria</taxon>
        <taxon>Bacillati</taxon>
        <taxon>Actinomycetota</taxon>
        <taxon>Actinomycetes</taxon>
        <taxon>Mycobacteriales</taxon>
        <taxon>Corynebacteriaceae</taxon>
        <taxon>Corynebacterium</taxon>
    </lineage>
</organism>
<dbReference type="Proteomes" id="UP000427071">
    <property type="component" value="Chromosome"/>
</dbReference>
<dbReference type="EMBL" id="CP046452">
    <property type="protein sequence ID" value="QGU02640.1"/>
    <property type="molecule type" value="Genomic_DNA"/>
</dbReference>
<proteinExistence type="predicted"/>
<dbReference type="Gene3D" id="1.10.10.10">
    <property type="entry name" value="Winged helix-like DNA-binding domain superfamily/Winged helix DNA-binding domain"/>
    <property type="match status" value="1"/>
</dbReference>
<protein>
    <recommendedName>
        <fullName evidence="4">Transcriptional regulator HTH-type FeoC domain-containing protein</fullName>
    </recommendedName>
</protein>
<name>A0A6B8VZ85_9CORY</name>
<dbReference type="InterPro" id="IPR036390">
    <property type="entry name" value="WH_DNA-bd_sf"/>
</dbReference>
<keyword evidence="3" id="KW-1185">Reference proteome</keyword>
<dbReference type="AlphaFoldDB" id="A0A6B8VZ85"/>
<accession>A0A6B8VZ85</accession>
<evidence type="ECO:0000313" key="2">
    <source>
        <dbReference type="EMBL" id="QGU02640.1"/>
    </source>
</evidence>
<evidence type="ECO:0000256" key="1">
    <source>
        <dbReference type="SAM" id="MobiDB-lite"/>
    </source>
</evidence>
<dbReference type="KEGG" id="ckw:CKALI_08920"/>
<evidence type="ECO:0000313" key="3">
    <source>
        <dbReference type="Proteomes" id="UP000427071"/>
    </source>
</evidence>
<feature type="region of interest" description="Disordered" evidence="1">
    <location>
        <begin position="65"/>
        <end position="90"/>
    </location>
</feature>
<reference evidence="3" key="1">
    <citation type="submission" date="2019-11" db="EMBL/GenBank/DDBJ databases">
        <title>Complete genome sequence of Corynebacterium kalinowskii 1959, a novel Corynebacterium species isolated from soil of a small paddock in Vilsendorf, Germany.</title>
        <authorList>
            <person name="Schaffert L."/>
            <person name="Ruwe M."/>
            <person name="Milse J."/>
            <person name="Hanuschka K."/>
            <person name="Ortseifen V."/>
            <person name="Droste J."/>
            <person name="Brandt D."/>
            <person name="Schlueter L."/>
            <person name="Kutter Y."/>
            <person name="Vinke S."/>
            <person name="Viehoefer P."/>
            <person name="Jacob L."/>
            <person name="Luebke N.-C."/>
            <person name="Schulte-Berndt E."/>
            <person name="Hain C."/>
            <person name="Linder M."/>
            <person name="Schmidt P."/>
            <person name="Wollenschlaeger L."/>
            <person name="Luttermann T."/>
            <person name="Thieme E."/>
            <person name="Hassa J."/>
            <person name="Haak M."/>
            <person name="Wittchen M."/>
            <person name="Mentz A."/>
            <person name="Persicke M."/>
            <person name="Busche T."/>
            <person name="Ruckert C."/>
        </authorList>
    </citation>
    <scope>NUCLEOTIDE SEQUENCE [LARGE SCALE GENOMIC DNA]</scope>
    <source>
        <strain evidence="3">1959</strain>
    </source>
</reference>
<sequence length="90" mass="9262">MTPTEKVREAILSGVTTVERIASKTGLRQGTVQLILEDLELSGGLVRESLSSCPSSGCGSCGQSTGCSGAQGSRGPVLLKLTQADSKRHS</sequence>